<dbReference type="PANTHER" id="PTHR31900:SF27">
    <property type="entry name" value="FBD DOMAIN-CONTAINING PROTEIN"/>
    <property type="match status" value="1"/>
</dbReference>
<dbReference type="InterPro" id="IPR050232">
    <property type="entry name" value="FBL13/AtMIF1-like"/>
</dbReference>
<evidence type="ECO:0000313" key="3">
    <source>
        <dbReference type="Proteomes" id="UP000813462"/>
    </source>
</evidence>
<reference evidence="2" key="1">
    <citation type="journal article" date="2021" name="Front. Plant Sci.">
        <title>Chromosome-Scale Genome Assembly for Chinese Sour Jujube and Insights Into Its Genome Evolution and Domestication Signature.</title>
        <authorList>
            <person name="Shen L.-Y."/>
            <person name="Luo H."/>
            <person name="Wang X.-L."/>
            <person name="Wang X.-M."/>
            <person name="Qiu X.-J."/>
            <person name="Liu H."/>
            <person name="Zhou S.-S."/>
            <person name="Jia K.-H."/>
            <person name="Nie S."/>
            <person name="Bao Y.-T."/>
            <person name="Zhang R.-G."/>
            <person name="Yun Q.-Z."/>
            <person name="Chai Y.-H."/>
            <person name="Lu J.-Y."/>
            <person name="Li Y."/>
            <person name="Zhao S.-W."/>
            <person name="Mao J.-F."/>
            <person name="Jia S.-G."/>
            <person name="Mao Y.-M."/>
        </authorList>
    </citation>
    <scope>NUCLEOTIDE SEQUENCE</scope>
    <source>
        <strain evidence="2">AT0</strain>
        <tissue evidence="2">Leaf</tissue>
    </source>
</reference>
<dbReference type="Pfam" id="PF12937">
    <property type="entry name" value="F-box-like"/>
    <property type="match status" value="1"/>
</dbReference>
<dbReference type="PROSITE" id="PS50181">
    <property type="entry name" value="FBOX"/>
    <property type="match status" value="1"/>
</dbReference>
<name>A0A978VCB1_ZIZJJ</name>
<dbReference type="SMART" id="SM00256">
    <property type="entry name" value="FBOX"/>
    <property type="match status" value="1"/>
</dbReference>
<organism evidence="2 3">
    <name type="scientific">Ziziphus jujuba var. spinosa</name>
    <dbReference type="NCBI Taxonomy" id="714518"/>
    <lineage>
        <taxon>Eukaryota</taxon>
        <taxon>Viridiplantae</taxon>
        <taxon>Streptophyta</taxon>
        <taxon>Embryophyta</taxon>
        <taxon>Tracheophyta</taxon>
        <taxon>Spermatophyta</taxon>
        <taxon>Magnoliopsida</taxon>
        <taxon>eudicotyledons</taxon>
        <taxon>Gunneridae</taxon>
        <taxon>Pentapetalae</taxon>
        <taxon>rosids</taxon>
        <taxon>fabids</taxon>
        <taxon>Rosales</taxon>
        <taxon>Rhamnaceae</taxon>
        <taxon>Paliureae</taxon>
        <taxon>Ziziphus</taxon>
    </lineage>
</organism>
<dbReference type="SMART" id="SM00579">
    <property type="entry name" value="FBD"/>
    <property type="match status" value="1"/>
</dbReference>
<dbReference type="PANTHER" id="PTHR31900">
    <property type="entry name" value="F-BOX/RNI SUPERFAMILY PROTEIN-RELATED"/>
    <property type="match status" value="1"/>
</dbReference>
<accession>A0A978VCB1</accession>
<dbReference type="Gene3D" id="1.20.1280.50">
    <property type="match status" value="1"/>
</dbReference>
<dbReference type="SUPFAM" id="SSF52047">
    <property type="entry name" value="RNI-like"/>
    <property type="match status" value="1"/>
</dbReference>
<evidence type="ECO:0000313" key="2">
    <source>
        <dbReference type="EMBL" id="KAH7528000.1"/>
    </source>
</evidence>
<evidence type="ECO:0000259" key="1">
    <source>
        <dbReference type="PROSITE" id="PS50181"/>
    </source>
</evidence>
<feature type="domain" description="F-box" evidence="1">
    <location>
        <begin position="3"/>
        <end position="53"/>
    </location>
</feature>
<dbReference type="InterPro" id="IPR006566">
    <property type="entry name" value="FBD"/>
</dbReference>
<dbReference type="AlphaFoldDB" id="A0A978VCB1"/>
<dbReference type="InterPro" id="IPR036047">
    <property type="entry name" value="F-box-like_dom_sf"/>
</dbReference>
<gene>
    <name evidence="2" type="ORF">FEM48_Zijuj05G0025500</name>
</gene>
<dbReference type="InterPro" id="IPR001810">
    <property type="entry name" value="F-box_dom"/>
</dbReference>
<dbReference type="Gene3D" id="3.80.10.10">
    <property type="entry name" value="Ribonuclease Inhibitor"/>
    <property type="match status" value="1"/>
</dbReference>
<dbReference type="Pfam" id="PF08387">
    <property type="entry name" value="FBD"/>
    <property type="match status" value="1"/>
</dbReference>
<protein>
    <recommendedName>
        <fullName evidence="1">F-box domain-containing protein</fullName>
    </recommendedName>
</protein>
<dbReference type="Proteomes" id="UP000813462">
    <property type="component" value="Unassembled WGS sequence"/>
</dbReference>
<dbReference type="InterPro" id="IPR032675">
    <property type="entry name" value="LRR_dom_sf"/>
</dbReference>
<dbReference type="EMBL" id="JAEACU010000005">
    <property type="protein sequence ID" value="KAH7528000.1"/>
    <property type="molecule type" value="Genomic_DNA"/>
</dbReference>
<sequence length="486" mass="55198">MGDFLLSDLPESIFYQILSFLDTKDVIRVSTLSRRYRELCFSLPFLNAVVKEFDDEDEFSRFIEFLNWFMALDFGDGDDYSMIKEVKVDICCKNLGIDIGHVIVSRLREAITRCNIEKICLVLDGIDTLDLTNNVLGSESLRELEVKLGPDGDLILPTINPFRGLVSLTLKLLRVSIQSFGEWISSCEKLKMLHLIGVVFMDKELNITSSSLEDLSIVNMKQYSVDEDFYIKVSAERLKLLRILWPNANPGNTPMYSLTLHAPNLQKFSWDGNVFHYSFDGKFESLLQSYISLLPSPDVCKEHSALSNEIFAKAAQTICRVSSICITDHCVEEMSSRGLLPKFCNLRSLTLIRAGLCNNITSTVDLLNSTPHLNALKIGPKPYWLLYFIDSSSTSSQAPVETCYNAEYWESQNLEFVHSLQEVEMKIDGDQEEIELIKFLLKKAKALKKMTVRYTSEGIRKHALIIAIVQRLKIASSSITIDFLPK</sequence>
<proteinExistence type="predicted"/>
<dbReference type="SUPFAM" id="SSF81383">
    <property type="entry name" value="F-box domain"/>
    <property type="match status" value="1"/>
</dbReference>
<comment type="caution">
    <text evidence="2">The sequence shown here is derived from an EMBL/GenBank/DDBJ whole genome shotgun (WGS) entry which is preliminary data.</text>
</comment>